<sequence>MQQTTLTSKGQVTIPKNIRDYIGLHAGDKIEFVITEKNEVMLRAITKKVDDMFGALYKPGRSPVSIEDMNAAIAQKIRKDFQ</sequence>
<dbReference type="Gene3D" id="2.10.260.10">
    <property type="match status" value="1"/>
</dbReference>
<keyword evidence="4" id="KW-1185">Reference proteome</keyword>
<dbReference type="NCBIfam" id="TIGR01439">
    <property type="entry name" value="lp_hng_hel_AbrB"/>
    <property type="match status" value="1"/>
</dbReference>
<dbReference type="Proteomes" id="UP000195442">
    <property type="component" value="Unassembled WGS sequence"/>
</dbReference>
<gene>
    <name evidence="3" type="ORF">CRENPOLYSF2_1390031</name>
</gene>
<evidence type="ECO:0000313" key="4">
    <source>
        <dbReference type="Proteomes" id="UP000195442"/>
    </source>
</evidence>
<dbReference type="OrthoDB" id="9811597at2"/>
<dbReference type="PROSITE" id="PS51740">
    <property type="entry name" value="SPOVT_ABRB"/>
    <property type="match status" value="1"/>
</dbReference>
<dbReference type="SMART" id="SM00966">
    <property type="entry name" value="SpoVT_AbrB"/>
    <property type="match status" value="1"/>
</dbReference>
<dbReference type="GO" id="GO:0003677">
    <property type="term" value="F:DNA binding"/>
    <property type="evidence" value="ECO:0007669"/>
    <property type="project" value="UniProtKB-UniRule"/>
</dbReference>
<evidence type="ECO:0000313" key="3">
    <source>
        <dbReference type="EMBL" id="SJM89930.1"/>
    </source>
</evidence>
<dbReference type="Pfam" id="PF04014">
    <property type="entry name" value="MazE_antitoxin"/>
    <property type="match status" value="1"/>
</dbReference>
<accession>A0A1R4H1J9</accession>
<keyword evidence="1" id="KW-0238">DNA-binding</keyword>
<feature type="domain" description="SpoVT-AbrB" evidence="2">
    <location>
        <begin position="1"/>
        <end position="47"/>
    </location>
</feature>
<dbReference type="AlphaFoldDB" id="A0A1R4H1J9"/>
<name>A0A1R4H1J9_9GAMM</name>
<protein>
    <submittedName>
        <fullName evidence="3">Transcriptional regulator, AbrB family</fullName>
    </submittedName>
</protein>
<dbReference type="InterPro" id="IPR007159">
    <property type="entry name" value="SpoVT-AbrB_dom"/>
</dbReference>
<dbReference type="SUPFAM" id="SSF89447">
    <property type="entry name" value="AbrB/MazE/MraZ-like"/>
    <property type="match status" value="1"/>
</dbReference>
<evidence type="ECO:0000259" key="2">
    <source>
        <dbReference type="PROSITE" id="PS51740"/>
    </source>
</evidence>
<dbReference type="RefSeq" id="WP_087145864.1">
    <property type="nucleotide sequence ID" value="NZ_FUKJ01000045.1"/>
</dbReference>
<dbReference type="InterPro" id="IPR037914">
    <property type="entry name" value="SpoVT-AbrB_sf"/>
</dbReference>
<evidence type="ECO:0000256" key="1">
    <source>
        <dbReference type="PROSITE-ProRule" id="PRU01076"/>
    </source>
</evidence>
<dbReference type="EMBL" id="FUKJ01000045">
    <property type="protein sequence ID" value="SJM89930.1"/>
    <property type="molecule type" value="Genomic_DNA"/>
</dbReference>
<organism evidence="3 4">
    <name type="scientific">Crenothrix polyspora</name>
    <dbReference type="NCBI Taxonomy" id="360316"/>
    <lineage>
        <taxon>Bacteria</taxon>
        <taxon>Pseudomonadati</taxon>
        <taxon>Pseudomonadota</taxon>
        <taxon>Gammaproteobacteria</taxon>
        <taxon>Methylococcales</taxon>
        <taxon>Crenotrichaceae</taxon>
        <taxon>Crenothrix</taxon>
    </lineage>
</organism>
<reference evidence="4" key="1">
    <citation type="submission" date="2017-02" db="EMBL/GenBank/DDBJ databases">
        <authorList>
            <person name="Daims H."/>
        </authorList>
    </citation>
    <scope>NUCLEOTIDE SEQUENCE [LARGE SCALE GENOMIC DNA]</scope>
</reference>
<proteinExistence type="predicted"/>